<comment type="function">
    <text evidence="2">Plays a complex role in regulating the basal catalytic activity of the alpha subunit.</text>
</comment>
<dbReference type="GO" id="GO:0005737">
    <property type="term" value="C:cytoplasm"/>
    <property type="evidence" value="ECO:0007669"/>
    <property type="project" value="TreeGrafter"/>
</dbReference>
<dbReference type="PANTHER" id="PTHR11740">
    <property type="entry name" value="CASEIN KINASE II SUBUNIT BETA"/>
    <property type="match status" value="1"/>
</dbReference>
<gene>
    <name evidence="4" type="ORF">B296_00007372</name>
</gene>
<comment type="caution">
    <text evidence="4">The sequence shown here is derived from an EMBL/GenBank/DDBJ whole genome shotgun (WGS) entry which is preliminary data.</text>
</comment>
<feature type="compositionally biased region" description="Polar residues" evidence="3">
    <location>
        <begin position="42"/>
        <end position="57"/>
    </location>
</feature>
<accession>A0A427B948</accession>
<sequence>MLKTGSTSREKAARSNANANTSMGSAMETISKASLKVPLPNGGSNKRSDGASTSVQMKSKEVKLKNSKPTPDLSTSEGYDSSWISWFCGLRGNELLCEIDEDYIQDDFNLCGLQGLVPYYDYALDVILDNDSLSGMKNRGVRRCRCISYISRLTDRVDVKNKEKRESSKHKPWEKDAVKANESRWYRKAKLLGRGSGEGVGVHVVGHDGVDGLQHGEDQEEDGGGEGECRPGAAEVGVDEVGPPHVDVLAAVVVDLAVDLVQAALRVEHHVLGEAVEELGHRLVAPYRVLDDPLGVQQADVLGGVDDVVHEEDVGGDLVARPEVQPLEGHQVQEHVLRRVVHHDHRQAQHPVVEADVPQAVALALLEPDPRLVQLDRRPSKGCSPSPTIGVGDRPSGGTQNLSTSLFMWSSCYSITEPG</sequence>
<dbReference type="PRINTS" id="PR00472">
    <property type="entry name" value="CASNKINASEII"/>
</dbReference>
<organism evidence="4 5">
    <name type="scientific">Ensete ventricosum</name>
    <name type="common">Abyssinian banana</name>
    <name type="synonym">Musa ensete</name>
    <dbReference type="NCBI Taxonomy" id="4639"/>
    <lineage>
        <taxon>Eukaryota</taxon>
        <taxon>Viridiplantae</taxon>
        <taxon>Streptophyta</taxon>
        <taxon>Embryophyta</taxon>
        <taxon>Tracheophyta</taxon>
        <taxon>Spermatophyta</taxon>
        <taxon>Magnoliopsida</taxon>
        <taxon>Liliopsida</taxon>
        <taxon>Zingiberales</taxon>
        <taxon>Musaceae</taxon>
        <taxon>Ensete</taxon>
    </lineage>
</organism>
<reference evidence="4 5" key="1">
    <citation type="journal article" date="2014" name="Agronomy (Basel)">
        <title>A Draft Genome Sequence for Ensete ventricosum, the Drought-Tolerant Tree Against Hunger.</title>
        <authorList>
            <person name="Harrison J."/>
            <person name="Moore K.A."/>
            <person name="Paszkiewicz K."/>
            <person name="Jones T."/>
            <person name="Grant M."/>
            <person name="Ambacheew D."/>
            <person name="Muzemil S."/>
            <person name="Studholme D.J."/>
        </authorList>
    </citation>
    <scope>NUCLEOTIDE SEQUENCE [LARGE SCALE GENOMIC DNA]</scope>
</reference>
<feature type="region of interest" description="Disordered" evidence="3">
    <location>
        <begin position="376"/>
        <end position="400"/>
    </location>
</feature>
<evidence type="ECO:0000256" key="2">
    <source>
        <dbReference type="RuleBase" id="RU361268"/>
    </source>
</evidence>
<dbReference type="Gene3D" id="1.10.1820.10">
    <property type="entry name" value="protein kinase ck2 holoenzyme, chain C, domain 1"/>
    <property type="match status" value="1"/>
</dbReference>
<evidence type="ECO:0000313" key="4">
    <source>
        <dbReference type="EMBL" id="RRT84978.1"/>
    </source>
</evidence>
<name>A0A427B948_ENSVE</name>
<dbReference type="Pfam" id="PF01214">
    <property type="entry name" value="CK_II_beta"/>
    <property type="match status" value="1"/>
</dbReference>
<feature type="compositionally biased region" description="Polar residues" evidence="3">
    <location>
        <begin position="15"/>
        <end position="24"/>
    </location>
</feature>
<dbReference type="SMART" id="SM01085">
    <property type="entry name" value="CK_II_beta"/>
    <property type="match status" value="1"/>
</dbReference>
<feature type="region of interest" description="Disordered" evidence="3">
    <location>
        <begin position="1"/>
        <end position="78"/>
    </location>
</feature>
<dbReference type="GO" id="GO:0019887">
    <property type="term" value="F:protein kinase regulator activity"/>
    <property type="evidence" value="ECO:0007669"/>
    <property type="project" value="InterPro"/>
</dbReference>
<dbReference type="SUPFAM" id="SSF57798">
    <property type="entry name" value="Casein kinase II beta subunit"/>
    <property type="match status" value="1"/>
</dbReference>
<dbReference type="InterPro" id="IPR000704">
    <property type="entry name" value="Casein_kinase_II_reg-sub"/>
</dbReference>
<feature type="region of interest" description="Disordered" evidence="3">
    <location>
        <begin position="210"/>
        <end position="235"/>
    </location>
</feature>
<protein>
    <recommendedName>
        <fullName evidence="2">Casein kinase II subunit beta</fullName>
        <shortName evidence="2">CK II beta</shortName>
    </recommendedName>
</protein>
<feature type="compositionally biased region" description="Polar residues" evidence="3">
    <location>
        <begin position="67"/>
        <end position="78"/>
    </location>
</feature>
<dbReference type="AlphaFoldDB" id="A0A427B948"/>
<dbReference type="InterPro" id="IPR016149">
    <property type="entry name" value="Casein_kin_II_reg-sub_N"/>
</dbReference>
<dbReference type="InterPro" id="IPR035991">
    <property type="entry name" value="Casein_kinase_II_beta-like"/>
</dbReference>
<evidence type="ECO:0000256" key="1">
    <source>
        <dbReference type="ARBA" id="ARBA00006941"/>
    </source>
</evidence>
<dbReference type="EMBL" id="AMZH03000197">
    <property type="protein sequence ID" value="RRT84978.1"/>
    <property type="molecule type" value="Genomic_DNA"/>
</dbReference>
<dbReference type="GO" id="GO:0005956">
    <property type="term" value="C:protein kinase CK2 complex"/>
    <property type="evidence" value="ECO:0007669"/>
    <property type="project" value="UniProtKB-UniRule"/>
</dbReference>
<evidence type="ECO:0000256" key="3">
    <source>
        <dbReference type="SAM" id="MobiDB-lite"/>
    </source>
</evidence>
<dbReference type="Proteomes" id="UP000287651">
    <property type="component" value="Unassembled WGS sequence"/>
</dbReference>
<proteinExistence type="inferred from homology"/>
<comment type="subunit">
    <text evidence="2">Tetramer of two alpha and two beta subunits.</text>
</comment>
<comment type="similarity">
    <text evidence="1 2">Belongs to the casein kinase 2 subunit beta family.</text>
</comment>
<dbReference type="PANTHER" id="PTHR11740:SF36">
    <property type="entry name" value="CASEIN KINASE II SUBUNIT BETA"/>
    <property type="match status" value="1"/>
</dbReference>
<evidence type="ECO:0000313" key="5">
    <source>
        <dbReference type="Proteomes" id="UP000287651"/>
    </source>
</evidence>